<sequence>MTSGATTHAAKSRADAAAAQRDSVLAKAHDTQGLVRSKLYPHSDAIQLVTYDGEYLGSIRLAGGPARQASWVAVPEGQLMTAGTFHSPKAAAKALGLAADKAV</sequence>
<protein>
    <submittedName>
        <fullName evidence="2">Uncharacterized protein</fullName>
    </submittedName>
</protein>
<accession>A0ABS7R2V7</accession>
<dbReference type="RefSeq" id="WP_222982427.1">
    <property type="nucleotide sequence ID" value="NZ_JAINVZ010000039.1"/>
</dbReference>
<feature type="region of interest" description="Disordered" evidence="1">
    <location>
        <begin position="1"/>
        <end position="22"/>
    </location>
</feature>
<keyword evidence="3" id="KW-1185">Reference proteome</keyword>
<reference evidence="2 3" key="1">
    <citation type="submission" date="2021-08" db="EMBL/GenBank/DDBJ databases">
        <title>Streptomyces sp. PTM05 isolated from lichen.</title>
        <authorList>
            <person name="Somphong A."/>
            <person name="Phongsopitanun W."/>
            <person name="Tanasupawat S."/>
        </authorList>
    </citation>
    <scope>NUCLEOTIDE SEQUENCE [LARGE SCALE GENOMIC DNA]</scope>
    <source>
        <strain evidence="2 3">Ptm05</strain>
    </source>
</reference>
<dbReference type="EMBL" id="JAINVZ010000039">
    <property type="protein sequence ID" value="MBY8889261.1"/>
    <property type="molecule type" value="Genomic_DNA"/>
</dbReference>
<comment type="caution">
    <text evidence="2">The sequence shown here is derived from an EMBL/GenBank/DDBJ whole genome shotgun (WGS) entry which is preliminary data.</text>
</comment>
<evidence type="ECO:0000313" key="2">
    <source>
        <dbReference type="EMBL" id="MBY8889261.1"/>
    </source>
</evidence>
<gene>
    <name evidence="2" type="ORF">K7472_31115</name>
</gene>
<evidence type="ECO:0000256" key="1">
    <source>
        <dbReference type="SAM" id="MobiDB-lite"/>
    </source>
</evidence>
<evidence type="ECO:0000313" key="3">
    <source>
        <dbReference type="Proteomes" id="UP001198565"/>
    </source>
</evidence>
<organism evidence="2 3">
    <name type="scientific">Streptantibioticus parmotrematis</name>
    <dbReference type="NCBI Taxonomy" id="2873249"/>
    <lineage>
        <taxon>Bacteria</taxon>
        <taxon>Bacillati</taxon>
        <taxon>Actinomycetota</taxon>
        <taxon>Actinomycetes</taxon>
        <taxon>Kitasatosporales</taxon>
        <taxon>Streptomycetaceae</taxon>
        <taxon>Streptantibioticus</taxon>
    </lineage>
</organism>
<name>A0ABS7R2V7_9ACTN</name>
<dbReference type="Proteomes" id="UP001198565">
    <property type="component" value="Unassembled WGS sequence"/>
</dbReference>
<proteinExistence type="predicted"/>